<dbReference type="RefSeq" id="WP_009280933.1">
    <property type="nucleotide sequence ID" value="NZ_CAIT01000005.1"/>
</dbReference>
<organism evidence="2 3">
    <name type="scientific">Fibrisoma limi BUZ 3</name>
    <dbReference type="NCBI Taxonomy" id="1185876"/>
    <lineage>
        <taxon>Bacteria</taxon>
        <taxon>Pseudomonadati</taxon>
        <taxon>Bacteroidota</taxon>
        <taxon>Cytophagia</taxon>
        <taxon>Cytophagales</taxon>
        <taxon>Spirosomataceae</taxon>
        <taxon>Fibrisoma</taxon>
    </lineage>
</organism>
<protein>
    <submittedName>
        <fullName evidence="2">Uncharacterized protein</fullName>
    </submittedName>
</protein>
<evidence type="ECO:0000256" key="1">
    <source>
        <dbReference type="SAM" id="Coils"/>
    </source>
</evidence>
<dbReference type="Proteomes" id="UP000009309">
    <property type="component" value="Unassembled WGS sequence"/>
</dbReference>
<accession>I2GEM4</accession>
<comment type="caution">
    <text evidence="2">The sequence shown here is derived from an EMBL/GenBank/DDBJ whole genome shotgun (WGS) entry which is preliminary data.</text>
</comment>
<gene>
    <name evidence="2" type="ORF">BN8_01345</name>
</gene>
<dbReference type="EMBL" id="CAIT01000005">
    <property type="protein sequence ID" value="CCH52349.1"/>
    <property type="molecule type" value="Genomic_DNA"/>
</dbReference>
<evidence type="ECO:0000313" key="2">
    <source>
        <dbReference type="EMBL" id="CCH52349.1"/>
    </source>
</evidence>
<feature type="coiled-coil region" evidence="1">
    <location>
        <begin position="31"/>
        <end position="58"/>
    </location>
</feature>
<sequence length="63" mass="7514">MKDMEDKKQLTELVKQSNGLINICFQLYQQRKEEQQLLKELVERCKKLEAELSELVLNGQFKD</sequence>
<dbReference type="STRING" id="1185876.BN8_01345"/>
<keyword evidence="1" id="KW-0175">Coiled coil</keyword>
<evidence type="ECO:0000313" key="3">
    <source>
        <dbReference type="Proteomes" id="UP000009309"/>
    </source>
</evidence>
<keyword evidence="3" id="KW-1185">Reference proteome</keyword>
<proteinExistence type="predicted"/>
<reference evidence="2 3" key="1">
    <citation type="journal article" date="2012" name="J. Bacteriol.">
        <title>Genome Sequence of the Filamentous Bacterium Fibrisoma limi BUZ 3T.</title>
        <authorList>
            <person name="Filippini M."/>
            <person name="Qi W."/>
            <person name="Jaenicke S."/>
            <person name="Goesmann A."/>
            <person name="Smits T.H."/>
            <person name="Bagheri H.C."/>
        </authorList>
    </citation>
    <scope>NUCLEOTIDE SEQUENCE [LARGE SCALE GENOMIC DNA]</scope>
    <source>
        <strain evidence="3">BUZ 3T</strain>
    </source>
</reference>
<dbReference type="AlphaFoldDB" id="I2GEM4"/>
<name>I2GEM4_9BACT</name>